<dbReference type="InterPro" id="IPR006260">
    <property type="entry name" value="TonB/TolA_C"/>
</dbReference>
<evidence type="ECO:0000259" key="11">
    <source>
        <dbReference type="PROSITE" id="PS52015"/>
    </source>
</evidence>
<reference evidence="13" key="1">
    <citation type="submission" date="2009-07" db="EMBL/GenBank/DDBJ databases">
        <title>Complete sequence of Methylotenera mobilis JLW8.</title>
        <authorList>
            <consortium name="US DOE Joint Genome Institute"/>
            <person name="Lucas S."/>
            <person name="Copeland A."/>
            <person name="Lapidus A."/>
            <person name="Glavina del Rio T."/>
            <person name="Tice H."/>
            <person name="Bruce D."/>
            <person name="Goodwin L."/>
            <person name="Pitluck S."/>
            <person name="LaButti K.M."/>
            <person name="Clum A."/>
            <person name="Larimer F."/>
            <person name="Land M."/>
            <person name="Hauser L."/>
            <person name="Kyrpides N."/>
            <person name="Mikhailova N."/>
            <person name="Kayluzhnaya M."/>
            <person name="Chistoserdova L."/>
        </authorList>
    </citation>
    <scope>NUCLEOTIDE SEQUENCE [LARGE SCALE GENOMIC DNA]</scope>
    <source>
        <strain evidence="13">JLW8 / ATCC BAA-1282 / DSM 17540</strain>
    </source>
</reference>
<dbReference type="InterPro" id="IPR003538">
    <property type="entry name" value="TonB"/>
</dbReference>
<keyword evidence="6" id="KW-0812">Transmembrane</keyword>
<dbReference type="PANTHER" id="PTHR33446">
    <property type="entry name" value="PROTEIN TONB-RELATED"/>
    <property type="match status" value="1"/>
</dbReference>
<dbReference type="Pfam" id="PF03544">
    <property type="entry name" value="TonB_C"/>
    <property type="match status" value="1"/>
</dbReference>
<dbReference type="GO" id="GO:0015031">
    <property type="term" value="P:protein transport"/>
    <property type="evidence" value="ECO:0007669"/>
    <property type="project" value="UniProtKB-UniRule"/>
</dbReference>
<dbReference type="STRING" id="583345.Mmol_2108"/>
<dbReference type="RefSeq" id="WP_015833045.1">
    <property type="nucleotide sequence ID" value="NC_012968.1"/>
</dbReference>
<dbReference type="OrthoDB" id="9792439at2"/>
<comment type="function">
    <text evidence="10">Interacts with outer membrane receptor proteins that carry out high-affinity binding and energy dependent uptake into the periplasmic space of specific substrates. It could act to transduce energy from the cytoplasmic membrane to specific energy-requiring processes in the outer membrane, resulting in the release into the periplasm of ligands bound by these outer membrane proteins.</text>
</comment>
<organism evidence="12 13">
    <name type="scientific">Methylotenera mobilis (strain JLW8 / ATCC BAA-1282 / DSM 17540)</name>
    <dbReference type="NCBI Taxonomy" id="583345"/>
    <lineage>
        <taxon>Bacteria</taxon>
        <taxon>Pseudomonadati</taxon>
        <taxon>Pseudomonadota</taxon>
        <taxon>Betaproteobacteria</taxon>
        <taxon>Nitrosomonadales</taxon>
        <taxon>Methylophilaceae</taxon>
        <taxon>Methylotenera</taxon>
    </lineage>
</organism>
<feature type="domain" description="TonB C-terminal" evidence="11">
    <location>
        <begin position="185"/>
        <end position="276"/>
    </location>
</feature>
<reference evidence="12 13" key="2">
    <citation type="journal article" date="2011" name="J. Bacteriol.">
        <title>Genomes of three methylotrophs from a single niche uncover genetic and metabolic divergence of Methylophilaceae.</title>
        <authorList>
            <person name="Lapidus A."/>
            <person name="Clum A."/>
            <person name="Labutti K."/>
            <person name="Kaluzhnaya M.G."/>
            <person name="Lim S."/>
            <person name="Beck D.A."/>
            <person name="Glavina Del Rio T."/>
            <person name="Nolan M."/>
            <person name="Mavromatis K."/>
            <person name="Huntemann M."/>
            <person name="Lucas S."/>
            <person name="Lidstrom M.E."/>
            <person name="Ivanova N."/>
            <person name="Chistoserdova L."/>
        </authorList>
    </citation>
    <scope>NUCLEOTIDE SEQUENCE [LARGE SCALE GENOMIC DNA]</scope>
    <source>
        <strain evidence="13">JLW8 / ATCC BAA-1282 / DSM 17540</strain>
    </source>
</reference>
<sequence length="276" mass="29737">MVSNSELVANPHFFLDPAVRSVEAANKLNVKSAPLKAANATSAEERTVSYRMLALVVALHMTGLVGILYAKPETVEPVKPPEPMMVSLVSHVENMPVEKPLPVVEQKPVVKKAVVKPQKVVEQPRVINDDAARKIEQKEPVTTEKVETPVVAENTPTEAQPAAKATETVAEVAKAKAVPEPAIEPPSFGAAYLNNPAPTYPMSARRMGEQGKVLLKVLVSEDGKATTVQVDRSSGHSKLDEAAVEAVKKWSFVPAKRSNKPMSAYVLVPINFSLNS</sequence>
<dbReference type="KEGG" id="mmb:Mmol_2108"/>
<evidence type="ECO:0000313" key="13">
    <source>
        <dbReference type="Proteomes" id="UP000002742"/>
    </source>
</evidence>
<keyword evidence="4 10" id="KW-1003">Cell membrane</keyword>
<dbReference type="AlphaFoldDB" id="C6WZ62"/>
<keyword evidence="9" id="KW-0472">Membrane</keyword>
<evidence type="ECO:0000256" key="2">
    <source>
        <dbReference type="ARBA" id="ARBA00006555"/>
    </source>
</evidence>
<evidence type="ECO:0000256" key="6">
    <source>
        <dbReference type="ARBA" id="ARBA00022692"/>
    </source>
</evidence>
<evidence type="ECO:0000256" key="4">
    <source>
        <dbReference type="ARBA" id="ARBA00022475"/>
    </source>
</evidence>
<keyword evidence="5 10" id="KW-0997">Cell inner membrane</keyword>
<dbReference type="Proteomes" id="UP000002742">
    <property type="component" value="Chromosome"/>
</dbReference>
<name>C6WZ62_METML</name>
<dbReference type="GO" id="GO:0031992">
    <property type="term" value="F:energy transducer activity"/>
    <property type="evidence" value="ECO:0007669"/>
    <property type="project" value="InterPro"/>
</dbReference>
<accession>C6WZ62</accession>
<dbReference type="SUPFAM" id="SSF74653">
    <property type="entry name" value="TolA/TonB C-terminal domain"/>
    <property type="match status" value="1"/>
</dbReference>
<evidence type="ECO:0000256" key="8">
    <source>
        <dbReference type="ARBA" id="ARBA00022989"/>
    </source>
</evidence>
<keyword evidence="13" id="KW-1185">Reference proteome</keyword>
<dbReference type="GO" id="GO:0015891">
    <property type="term" value="P:siderophore transport"/>
    <property type="evidence" value="ECO:0007669"/>
    <property type="project" value="InterPro"/>
</dbReference>
<keyword evidence="7 10" id="KW-0653">Protein transport</keyword>
<comment type="similarity">
    <text evidence="2 10">Belongs to the TonB family.</text>
</comment>
<dbReference type="Gene3D" id="3.30.1150.10">
    <property type="match status" value="1"/>
</dbReference>
<evidence type="ECO:0000256" key="7">
    <source>
        <dbReference type="ARBA" id="ARBA00022927"/>
    </source>
</evidence>
<dbReference type="GO" id="GO:0030288">
    <property type="term" value="C:outer membrane-bounded periplasmic space"/>
    <property type="evidence" value="ECO:0007669"/>
    <property type="project" value="InterPro"/>
</dbReference>
<dbReference type="PRINTS" id="PR01374">
    <property type="entry name" value="TONBPROTEIN"/>
</dbReference>
<gene>
    <name evidence="12" type="ordered locus">Mmol_2108</name>
</gene>
<evidence type="ECO:0000256" key="3">
    <source>
        <dbReference type="ARBA" id="ARBA00022448"/>
    </source>
</evidence>
<keyword evidence="3 10" id="KW-0813">Transport</keyword>
<evidence type="ECO:0000256" key="10">
    <source>
        <dbReference type="RuleBase" id="RU362123"/>
    </source>
</evidence>
<dbReference type="NCBIfam" id="TIGR01352">
    <property type="entry name" value="tonB_Cterm"/>
    <property type="match status" value="1"/>
</dbReference>
<dbReference type="InterPro" id="IPR037682">
    <property type="entry name" value="TonB_C"/>
</dbReference>
<dbReference type="InterPro" id="IPR051045">
    <property type="entry name" value="TonB-dependent_transducer"/>
</dbReference>
<dbReference type="HOGENOM" id="CLU_076057_2_0_4"/>
<proteinExistence type="inferred from homology"/>
<evidence type="ECO:0000313" key="12">
    <source>
        <dbReference type="EMBL" id="ACT49010.1"/>
    </source>
</evidence>
<evidence type="ECO:0000256" key="1">
    <source>
        <dbReference type="ARBA" id="ARBA00004383"/>
    </source>
</evidence>
<dbReference type="PROSITE" id="PS52015">
    <property type="entry name" value="TONB_CTD"/>
    <property type="match status" value="1"/>
</dbReference>
<protein>
    <recommendedName>
        <fullName evidence="10">Protein TonB</fullName>
    </recommendedName>
</protein>
<comment type="subcellular location">
    <subcellularLocation>
        <location evidence="1 10">Cell inner membrane</location>
        <topology evidence="1 10">Single-pass membrane protein</topology>
        <orientation evidence="1 10">Periplasmic side</orientation>
    </subcellularLocation>
</comment>
<dbReference type="eggNOG" id="COG0810">
    <property type="taxonomic scope" value="Bacteria"/>
</dbReference>
<evidence type="ECO:0000256" key="5">
    <source>
        <dbReference type="ARBA" id="ARBA00022519"/>
    </source>
</evidence>
<evidence type="ECO:0000256" key="9">
    <source>
        <dbReference type="ARBA" id="ARBA00023136"/>
    </source>
</evidence>
<keyword evidence="10" id="KW-0735">Signal-anchor</keyword>
<dbReference type="EMBL" id="CP001672">
    <property type="protein sequence ID" value="ACT49010.1"/>
    <property type="molecule type" value="Genomic_DNA"/>
</dbReference>
<dbReference type="GO" id="GO:0055085">
    <property type="term" value="P:transmembrane transport"/>
    <property type="evidence" value="ECO:0007669"/>
    <property type="project" value="InterPro"/>
</dbReference>
<keyword evidence="8" id="KW-1133">Transmembrane helix</keyword>
<dbReference type="GO" id="GO:0005886">
    <property type="term" value="C:plasma membrane"/>
    <property type="evidence" value="ECO:0007669"/>
    <property type="project" value="UniProtKB-SubCell"/>
</dbReference>